<dbReference type="Gene3D" id="2.170.190.11">
    <property type="entry name" value="Molybdopterin biosynthesis moea protein, domain 3"/>
    <property type="match status" value="1"/>
</dbReference>
<evidence type="ECO:0000259" key="12">
    <source>
        <dbReference type="SMART" id="SM00852"/>
    </source>
</evidence>
<comment type="function">
    <text evidence="2 11">Catalyzes the insertion of molybdate into adenylated molybdopterin with the concomitant release of AMP.</text>
</comment>
<dbReference type="GO" id="GO:0061599">
    <property type="term" value="F:molybdopterin molybdotransferase activity"/>
    <property type="evidence" value="ECO:0007669"/>
    <property type="project" value="UniProtKB-UniRule"/>
</dbReference>
<dbReference type="CDD" id="cd00887">
    <property type="entry name" value="MoeA"/>
    <property type="match status" value="1"/>
</dbReference>
<keyword evidence="5 11" id="KW-0500">Molybdenum</keyword>
<dbReference type="Proteomes" id="UP000193925">
    <property type="component" value="Chromosome AFERRI"/>
</dbReference>
<proteinExistence type="inferred from homology"/>
<keyword evidence="15" id="KW-1185">Reference proteome</keyword>
<dbReference type="InterPro" id="IPR038987">
    <property type="entry name" value="MoeA-like"/>
</dbReference>
<dbReference type="PROSITE" id="PS01079">
    <property type="entry name" value="MOCF_BIOSYNTHESIS_2"/>
    <property type="match status" value="1"/>
</dbReference>
<dbReference type="PANTHER" id="PTHR10192:SF5">
    <property type="entry name" value="GEPHYRIN"/>
    <property type="match status" value="1"/>
</dbReference>
<dbReference type="GO" id="GO:0006777">
    <property type="term" value="P:Mo-molybdopterin cofactor biosynthetic process"/>
    <property type="evidence" value="ECO:0007669"/>
    <property type="project" value="UniProtKB-UniRule"/>
</dbReference>
<dbReference type="Gene3D" id="3.40.980.10">
    <property type="entry name" value="MoaB/Mog-like domain"/>
    <property type="match status" value="1"/>
</dbReference>
<evidence type="ECO:0000256" key="8">
    <source>
        <dbReference type="ARBA" id="ARBA00022842"/>
    </source>
</evidence>
<dbReference type="Gene3D" id="3.90.105.10">
    <property type="entry name" value="Molybdopterin biosynthesis moea protein, domain 2"/>
    <property type="match status" value="1"/>
</dbReference>
<keyword evidence="6 11" id="KW-0808">Transferase</keyword>
<organism evidence="13">
    <name type="scientific">Acidithiobacillus ferrivorans</name>
    <dbReference type="NCBI Taxonomy" id="160808"/>
    <lineage>
        <taxon>Bacteria</taxon>
        <taxon>Pseudomonadati</taxon>
        <taxon>Pseudomonadota</taxon>
        <taxon>Acidithiobacillia</taxon>
        <taxon>Acidithiobacillales</taxon>
        <taxon>Acidithiobacillaceae</taxon>
        <taxon>Acidithiobacillus</taxon>
    </lineage>
</organism>
<dbReference type="SUPFAM" id="SSF63882">
    <property type="entry name" value="MoeA N-terminal region -like"/>
    <property type="match status" value="1"/>
</dbReference>
<sequence length="412" mass="43458">MTHCCGGNEHDSLAKNVADARDAILAASLPVQGTENIHLGNALGRVLATDIHAPANVPAWSNSAMDGYALRSIDGDAVRRIIGQSFAGHPFKGHVGADECVRIMTGAVVPEGADAVLVQEQAEVHADQVTPQAVSKTGANIRQPGEDLQAGALALEAGTWLRPAQIGLLASLGVAELAVYRRLRVAFFSTGDELRPLGSALGPGQIYDSNRYALHGMLQRLGCEILDLGRIVDDPEQIEAALHSAATMADMVISTGGVSVGDADYIAELLGRLGTINFWKINMKPGRPLAFGQLGDATFFGLPGNPVATVVTFYQFVRPSILKRMGKTAPWITPPLQLPLTEDLQKKPGRTDFQRGVLVQTPSGLKVAGVGQQASHIMCGMAHADCLIILAAEAEHAKAGSLVEVQLLEGLV</sequence>
<evidence type="ECO:0000256" key="7">
    <source>
        <dbReference type="ARBA" id="ARBA00022723"/>
    </source>
</evidence>
<dbReference type="AlphaFoldDB" id="A0A060UUB0"/>
<dbReference type="Pfam" id="PF03454">
    <property type="entry name" value="MoeA_C"/>
    <property type="match status" value="1"/>
</dbReference>
<dbReference type="InterPro" id="IPR036425">
    <property type="entry name" value="MoaB/Mog-like_dom_sf"/>
</dbReference>
<keyword evidence="8 11" id="KW-0460">Magnesium</keyword>
<keyword evidence="7 11" id="KW-0479">Metal-binding</keyword>
<reference evidence="13" key="1">
    <citation type="submission" date="2014-03" db="EMBL/GenBank/DDBJ databases">
        <authorList>
            <person name="Genoscope - CEA"/>
        </authorList>
    </citation>
    <scope>NUCLEOTIDE SEQUENCE [LARGE SCALE GENOMIC DNA]</scope>
    <source>
        <strain evidence="13">CF27</strain>
    </source>
</reference>
<dbReference type="Gene3D" id="2.40.340.10">
    <property type="entry name" value="MoeA, C-terminal, domain IV"/>
    <property type="match status" value="1"/>
</dbReference>
<dbReference type="EMBL" id="CCCS020000001">
    <property type="protein sequence ID" value="CDQ12212.1"/>
    <property type="molecule type" value="Genomic_DNA"/>
</dbReference>
<evidence type="ECO:0000256" key="3">
    <source>
        <dbReference type="ARBA" id="ARBA00005046"/>
    </source>
</evidence>
<dbReference type="NCBIfam" id="TIGR00177">
    <property type="entry name" value="molyb_syn"/>
    <property type="match status" value="1"/>
</dbReference>
<reference evidence="14 15" key="3">
    <citation type="submission" date="2017-03" db="EMBL/GenBank/DDBJ databases">
        <authorList>
            <person name="Regsiter A."/>
            <person name="William W."/>
        </authorList>
    </citation>
    <scope>NUCLEOTIDE SEQUENCE [LARGE SCALE GENOMIC DNA]</scope>
    <source>
        <strain evidence="14">PRJEB5721</strain>
    </source>
</reference>
<dbReference type="Pfam" id="PF00994">
    <property type="entry name" value="MoCF_biosynth"/>
    <property type="match status" value="1"/>
</dbReference>
<dbReference type="EC" id="2.10.1.1" evidence="11"/>
<gene>
    <name evidence="13" type="primary">moeA</name>
    <name evidence="13" type="ORF">AFERRI_10035</name>
    <name evidence="14" type="ORF">AFERRI_20024</name>
</gene>
<dbReference type="InterPro" id="IPR005110">
    <property type="entry name" value="MoeA_linker/N"/>
</dbReference>
<evidence type="ECO:0000256" key="2">
    <source>
        <dbReference type="ARBA" id="ARBA00002901"/>
    </source>
</evidence>
<dbReference type="GO" id="GO:0005829">
    <property type="term" value="C:cytosol"/>
    <property type="evidence" value="ECO:0007669"/>
    <property type="project" value="TreeGrafter"/>
</dbReference>
<dbReference type="InterPro" id="IPR036688">
    <property type="entry name" value="MoeA_C_domain_IV_sf"/>
</dbReference>
<evidence type="ECO:0000256" key="6">
    <source>
        <dbReference type="ARBA" id="ARBA00022679"/>
    </source>
</evidence>
<dbReference type="SMART" id="SM00852">
    <property type="entry name" value="MoCF_biosynth"/>
    <property type="match status" value="1"/>
</dbReference>
<dbReference type="InterPro" id="IPR005111">
    <property type="entry name" value="MoeA_C_domain_IV"/>
</dbReference>
<feature type="domain" description="MoaB/Mog" evidence="12">
    <location>
        <begin position="186"/>
        <end position="323"/>
    </location>
</feature>
<evidence type="ECO:0000313" key="13">
    <source>
        <dbReference type="EMBL" id="CDQ12212.1"/>
    </source>
</evidence>
<evidence type="ECO:0000256" key="11">
    <source>
        <dbReference type="RuleBase" id="RU365090"/>
    </source>
</evidence>
<evidence type="ECO:0000256" key="1">
    <source>
        <dbReference type="ARBA" id="ARBA00001946"/>
    </source>
</evidence>
<keyword evidence="9 11" id="KW-0501">Molybdenum cofactor biosynthesis</keyword>
<comment type="cofactor">
    <cofactor evidence="1 11">
        <name>Mg(2+)</name>
        <dbReference type="ChEBI" id="CHEBI:18420"/>
    </cofactor>
</comment>
<dbReference type="InterPro" id="IPR036135">
    <property type="entry name" value="MoeA_linker/N_sf"/>
</dbReference>
<evidence type="ECO:0000256" key="5">
    <source>
        <dbReference type="ARBA" id="ARBA00022505"/>
    </source>
</evidence>
<protein>
    <recommendedName>
        <fullName evidence="11">Molybdopterin molybdenumtransferase</fullName>
        <ecNumber evidence="11">2.10.1.1</ecNumber>
    </recommendedName>
</protein>
<evidence type="ECO:0000256" key="10">
    <source>
        <dbReference type="ARBA" id="ARBA00047317"/>
    </source>
</evidence>
<comment type="similarity">
    <text evidence="4 11">Belongs to the MoeA family.</text>
</comment>
<evidence type="ECO:0000256" key="4">
    <source>
        <dbReference type="ARBA" id="ARBA00010763"/>
    </source>
</evidence>
<dbReference type="SUPFAM" id="SSF63867">
    <property type="entry name" value="MoeA C-terminal domain-like"/>
    <property type="match status" value="1"/>
</dbReference>
<dbReference type="NCBIfam" id="NF045515">
    <property type="entry name" value="Glp_gephyrin"/>
    <property type="match status" value="1"/>
</dbReference>
<evidence type="ECO:0000256" key="9">
    <source>
        <dbReference type="ARBA" id="ARBA00023150"/>
    </source>
</evidence>
<accession>A0A060UUB0</accession>
<comment type="pathway">
    <text evidence="3 11">Cofactor biosynthesis; molybdopterin biosynthesis.</text>
</comment>
<dbReference type="EMBL" id="LT841305">
    <property type="protein sequence ID" value="SMH65243.1"/>
    <property type="molecule type" value="Genomic_DNA"/>
</dbReference>
<dbReference type="RefSeq" id="WP_035190095.1">
    <property type="nucleotide sequence ID" value="NZ_CCCS020000001.1"/>
</dbReference>
<reference evidence="13" key="2">
    <citation type="submission" date="2014-07" db="EMBL/GenBank/DDBJ databases">
        <title>Initial genome analysis of the psychrotolerant acidophile Acidithiobacillus ferrivorans CF27: insights into iron and sulfur oxidation pathways and into biofilm formation.</title>
        <authorList>
            <person name="Talla E."/>
            <person name="Hedrich S."/>
            <person name="Mangenot S."/>
            <person name="Ji B."/>
            <person name="Johnson D.B."/>
            <person name="Barbe V."/>
            <person name="Bonnefoy V."/>
        </authorList>
    </citation>
    <scope>NUCLEOTIDE SEQUENCE [LARGE SCALE GENOMIC DNA]</scope>
    <source>
        <strain evidence="13">CF27</strain>
    </source>
</reference>
<dbReference type="Pfam" id="PF03453">
    <property type="entry name" value="MoeA_N"/>
    <property type="match status" value="1"/>
</dbReference>
<dbReference type="SUPFAM" id="SSF53218">
    <property type="entry name" value="Molybdenum cofactor biosynthesis proteins"/>
    <property type="match status" value="1"/>
</dbReference>
<evidence type="ECO:0000313" key="14">
    <source>
        <dbReference type="EMBL" id="SMH65243.1"/>
    </source>
</evidence>
<comment type="catalytic activity">
    <reaction evidence="10">
        <text>adenylyl-molybdopterin + molybdate = Mo-molybdopterin + AMP + H(+)</text>
        <dbReference type="Rhea" id="RHEA:35047"/>
        <dbReference type="ChEBI" id="CHEBI:15378"/>
        <dbReference type="ChEBI" id="CHEBI:36264"/>
        <dbReference type="ChEBI" id="CHEBI:62727"/>
        <dbReference type="ChEBI" id="CHEBI:71302"/>
        <dbReference type="ChEBI" id="CHEBI:456215"/>
        <dbReference type="EC" id="2.10.1.1"/>
    </reaction>
</comment>
<dbReference type="UniPathway" id="UPA00344"/>
<dbReference type="FunFam" id="2.170.190.11:FF:000001">
    <property type="entry name" value="Molybdopterin molybdenumtransferase"/>
    <property type="match status" value="1"/>
</dbReference>
<dbReference type="GO" id="GO:0046872">
    <property type="term" value="F:metal ion binding"/>
    <property type="evidence" value="ECO:0007669"/>
    <property type="project" value="UniProtKB-UniRule"/>
</dbReference>
<dbReference type="InterPro" id="IPR001453">
    <property type="entry name" value="MoaB/Mog_dom"/>
</dbReference>
<evidence type="ECO:0000313" key="15">
    <source>
        <dbReference type="Proteomes" id="UP000193925"/>
    </source>
</evidence>
<dbReference type="PANTHER" id="PTHR10192">
    <property type="entry name" value="MOLYBDOPTERIN BIOSYNTHESIS PROTEIN"/>
    <property type="match status" value="1"/>
</dbReference>
<dbReference type="FunFam" id="3.40.980.10:FF:000004">
    <property type="entry name" value="Molybdopterin molybdenumtransferase"/>
    <property type="match status" value="1"/>
</dbReference>
<dbReference type="InterPro" id="IPR008284">
    <property type="entry name" value="MoCF_biosynth_CS"/>
</dbReference>
<name>A0A060UUB0_9PROT</name>